<dbReference type="InterPro" id="IPR040256">
    <property type="entry name" value="At4g02000-like"/>
</dbReference>
<evidence type="ECO:0000259" key="2">
    <source>
        <dbReference type="Pfam" id="PF14111"/>
    </source>
</evidence>
<name>A0A397Y144_BRACM</name>
<dbReference type="Pfam" id="PF14392">
    <property type="entry name" value="zf-CCHC_4"/>
    <property type="match status" value="1"/>
</dbReference>
<evidence type="ECO:0000259" key="3">
    <source>
        <dbReference type="Pfam" id="PF14392"/>
    </source>
</evidence>
<dbReference type="EMBL" id="CM010636">
    <property type="protein sequence ID" value="RID45374.1"/>
    <property type="molecule type" value="Genomic_DNA"/>
</dbReference>
<sequence length="486" mass="55051">MAEQLHSAINSLSLHDEEPVDLPDNPRFHVYEENAMSLLGRLLNPDCQPMDKMIETMPQIWRVYDRVRGIALSRDKFQFIFKREEDMMTVLKDRPWSYNNWTMLLDRWIPAPPSNFLTTVDVWVRIRNIPMNHYRVETMDFLASKIGHVVEIAYDPKASQKEAYIRALVRLNIANPAIEIKPLNLPSGGRVIIEFEYEKLRKRCFHCHRLTHERPSCPFVTKPKGVQERRDTGDKLKSQTKQLVLVSNPQPQPLRTVPSEPQLRAPPGFPPLFPELQDEERNAALLYISHSDATERQARIMRVQQSLAPGYVEPTVVRPIISHDLNKGKGHVFSFQENDRPFKRSSIASEAPGSYERTLRQTNSNSQCGSSDLDASSASSPSCPTVFHMGSAPENPSPGNKNVVRKSRRRPQRWKRITKLQPPSVSAPAEVVLADGLQDADHGVLPRNNTSISKRKASSTAEEQLIKSSKPTQSSVASGLKPLPSQ</sequence>
<dbReference type="InterPro" id="IPR025836">
    <property type="entry name" value="Zn_knuckle_CX2CX4HX4C"/>
</dbReference>
<dbReference type="AlphaFoldDB" id="A0A397Y144"/>
<evidence type="ECO:0000256" key="1">
    <source>
        <dbReference type="SAM" id="MobiDB-lite"/>
    </source>
</evidence>
<dbReference type="Pfam" id="PF14111">
    <property type="entry name" value="DUF4283"/>
    <property type="match status" value="1"/>
</dbReference>
<dbReference type="PANTHER" id="PTHR31286:SF178">
    <property type="entry name" value="DUF4283 DOMAIN-CONTAINING PROTEIN"/>
    <property type="match status" value="1"/>
</dbReference>
<feature type="compositionally biased region" description="Basic residues" evidence="1">
    <location>
        <begin position="403"/>
        <end position="418"/>
    </location>
</feature>
<feature type="compositionally biased region" description="Polar residues" evidence="1">
    <location>
        <begin position="447"/>
        <end position="477"/>
    </location>
</feature>
<feature type="domain" description="Zinc knuckle CX2CX4HX4C" evidence="3">
    <location>
        <begin position="183"/>
        <end position="218"/>
    </location>
</feature>
<dbReference type="Proteomes" id="UP000264353">
    <property type="component" value="Chromosome A9"/>
</dbReference>
<feature type="region of interest" description="Disordered" evidence="1">
    <location>
        <begin position="343"/>
        <end position="486"/>
    </location>
</feature>
<feature type="compositionally biased region" description="Polar residues" evidence="1">
    <location>
        <begin position="360"/>
        <end position="369"/>
    </location>
</feature>
<evidence type="ECO:0008006" key="6">
    <source>
        <dbReference type="Google" id="ProtNLM"/>
    </source>
</evidence>
<organism evidence="4 5">
    <name type="scientific">Brassica campestris</name>
    <name type="common">Field mustard</name>
    <dbReference type="NCBI Taxonomy" id="3711"/>
    <lineage>
        <taxon>Eukaryota</taxon>
        <taxon>Viridiplantae</taxon>
        <taxon>Streptophyta</taxon>
        <taxon>Embryophyta</taxon>
        <taxon>Tracheophyta</taxon>
        <taxon>Spermatophyta</taxon>
        <taxon>Magnoliopsida</taxon>
        <taxon>eudicotyledons</taxon>
        <taxon>Gunneridae</taxon>
        <taxon>Pentapetalae</taxon>
        <taxon>rosids</taxon>
        <taxon>malvids</taxon>
        <taxon>Brassicales</taxon>
        <taxon>Brassicaceae</taxon>
        <taxon>Brassiceae</taxon>
        <taxon>Brassica</taxon>
    </lineage>
</organism>
<evidence type="ECO:0000313" key="5">
    <source>
        <dbReference type="Proteomes" id="UP000264353"/>
    </source>
</evidence>
<gene>
    <name evidence="4" type="ORF">BRARA_I02108</name>
</gene>
<proteinExistence type="predicted"/>
<evidence type="ECO:0000313" key="4">
    <source>
        <dbReference type="EMBL" id="RID45374.1"/>
    </source>
</evidence>
<dbReference type="InterPro" id="IPR025558">
    <property type="entry name" value="DUF4283"/>
</dbReference>
<feature type="compositionally biased region" description="Low complexity" evidence="1">
    <location>
        <begin position="370"/>
        <end position="382"/>
    </location>
</feature>
<feature type="domain" description="DUF4283" evidence="2">
    <location>
        <begin position="32"/>
        <end position="110"/>
    </location>
</feature>
<protein>
    <recommendedName>
        <fullName evidence="6">DUF4283 domain-containing protein</fullName>
    </recommendedName>
</protein>
<accession>A0A397Y144</accession>
<dbReference type="PANTHER" id="PTHR31286">
    <property type="entry name" value="GLYCINE-RICH CELL WALL STRUCTURAL PROTEIN 1.8-LIKE"/>
    <property type="match status" value="1"/>
</dbReference>
<reference evidence="4 5" key="1">
    <citation type="submission" date="2018-06" db="EMBL/GenBank/DDBJ databases">
        <title>WGS assembly of Brassica rapa FPsc.</title>
        <authorList>
            <person name="Bowman J."/>
            <person name="Kohchi T."/>
            <person name="Yamato K."/>
            <person name="Jenkins J."/>
            <person name="Shu S."/>
            <person name="Ishizaki K."/>
            <person name="Yamaoka S."/>
            <person name="Nishihama R."/>
            <person name="Nakamura Y."/>
            <person name="Berger F."/>
            <person name="Adam C."/>
            <person name="Aki S."/>
            <person name="Althoff F."/>
            <person name="Araki T."/>
            <person name="Arteaga-Vazquez M."/>
            <person name="Balasubrmanian S."/>
            <person name="Bauer D."/>
            <person name="Boehm C."/>
            <person name="Briginshaw L."/>
            <person name="Caballero-Perez J."/>
            <person name="Catarino B."/>
            <person name="Chen F."/>
            <person name="Chiyoda S."/>
            <person name="Chovatia M."/>
            <person name="Davies K."/>
            <person name="Delmans M."/>
            <person name="Demura T."/>
            <person name="Dierschke T."/>
            <person name="Dolan L."/>
            <person name="Dorantes-Acosta A."/>
            <person name="Eklund D."/>
            <person name="Florent S."/>
            <person name="Flores-Sandoval E."/>
            <person name="Fujiyama A."/>
            <person name="Fukuzawa H."/>
            <person name="Galik B."/>
            <person name="Grimanelli D."/>
            <person name="Grimwood J."/>
            <person name="Grossniklaus U."/>
            <person name="Hamada T."/>
            <person name="Haseloff J."/>
            <person name="Hetherington A."/>
            <person name="Higo A."/>
            <person name="Hirakawa Y."/>
            <person name="Hundley H."/>
            <person name="Ikeda Y."/>
            <person name="Inoue K."/>
            <person name="Inoue S."/>
            <person name="Ishida S."/>
            <person name="Jia Q."/>
            <person name="Kakita M."/>
            <person name="Kanazawa T."/>
            <person name="Kawai Y."/>
            <person name="Kawashima T."/>
            <person name="Kennedy M."/>
            <person name="Kinose K."/>
            <person name="Kinoshita T."/>
            <person name="Kohara Y."/>
            <person name="Koide E."/>
            <person name="Komatsu K."/>
            <person name="Kopischke S."/>
            <person name="Kubo M."/>
            <person name="Kyozuka J."/>
            <person name="Lagercrantz U."/>
            <person name="Lin S."/>
            <person name="Lindquist E."/>
            <person name="Lipzen A."/>
            <person name="Lu C."/>
            <person name="Luna E."/>
            <person name="Martienssen R."/>
            <person name="Minamino N."/>
            <person name="Mizutani M."/>
            <person name="Mizutani M."/>
            <person name="Mochizuki N."/>
            <person name="Monte I."/>
            <person name="Mosher R."/>
            <person name="Nagasaki H."/>
            <person name="Nakagami H."/>
            <person name="Naramoto S."/>
            <person name="Nishitani K."/>
            <person name="Ohtani M."/>
            <person name="Okamoto T."/>
            <person name="Okumura M."/>
            <person name="Phillips J."/>
            <person name="Pollak B."/>
            <person name="Reinders A."/>
            <person name="Roevekamp M."/>
            <person name="Sano R."/>
            <person name="Sawa S."/>
            <person name="Schmid M."/>
            <person name="Shirakawa M."/>
            <person name="Solano R."/>
            <person name="Spunde A."/>
            <person name="Suetsugu N."/>
            <person name="Sugano S."/>
            <person name="Sugiyama A."/>
            <person name="Sun R."/>
            <person name="Suzuki Y."/>
            <person name="Takenaka M."/>
            <person name="Takezawa D."/>
            <person name="Tomogane H."/>
            <person name="Tsuzuki M."/>
            <person name="Ueda T."/>
            <person name="Umeda M."/>
            <person name="Ward J."/>
            <person name="Watanabe Y."/>
            <person name="Yazaki K."/>
            <person name="Yokoyama R."/>
            <person name="Yoshitake Y."/>
            <person name="Yotsui I."/>
            <person name="Zachgo S."/>
            <person name="Schmutz J."/>
        </authorList>
    </citation>
    <scope>NUCLEOTIDE SEQUENCE [LARGE SCALE GENOMIC DNA]</scope>
    <source>
        <strain evidence="5">cv. B-3</strain>
    </source>
</reference>